<name>F6DC59_THICA</name>
<dbReference type="GO" id="GO:0006808">
    <property type="term" value="P:regulation of nitrogen utilization"/>
    <property type="evidence" value="ECO:0007669"/>
    <property type="project" value="UniProtKB-UniRule"/>
</dbReference>
<feature type="domain" description="Response regulatory" evidence="17">
    <location>
        <begin position="16"/>
        <end position="130"/>
    </location>
</feature>
<dbReference type="FunFam" id="3.40.50.2300:FF:000018">
    <property type="entry name" value="DNA-binding transcriptional regulator NtrC"/>
    <property type="match status" value="1"/>
</dbReference>
<dbReference type="PANTHER" id="PTHR32071:SF95">
    <property type="entry name" value="DNA-BINDING TRANSCRIPTIONAL REGULATOR NTRC"/>
    <property type="match status" value="1"/>
</dbReference>
<evidence type="ECO:0000256" key="13">
    <source>
        <dbReference type="ARBA" id="ARBA00023231"/>
    </source>
</evidence>
<dbReference type="InterPro" id="IPR002078">
    <property type="entry name" value="Sigma_54_int"/>
</dbReference>
<dbReference type="InterPro" id="IPR009057">
    <property type="entry name" value="Homeodomain-like_sf"/>
</dbReference>
<dbReference type="Gene3D" id="3.40.50.300">
    <property type="entry name" value="P-loop containing nucleotide triphosphate hydrolases"/>
    <property type="match status" value="1"/>
</dbReference>
<keyword evidence="13 15" id="KW-0535">Nitrogen fixation</keyword>
<keyword evidence="3 15" id="KW-0963">Cytoplasm</keyword>
<proteinExistence type="predicted"/>
<dbReference type="Proteomes" id="UP000009232">
    <property type="component" value="Chromosome"/>
</dbReference>
<dbReference type="GO" id="GO:0000156">
    <property type="term" value="F:phosphorelay response regulator activity"/>
    <property type="evidence" value="ECO:0007669"/>
    <property type="project" value="UniProtKB-UniRule"/>
</dbReference>
<evidence type="ECO:0000259" key="16">
    <source>
        <dbReference type="PROSITE" id="PS50045"/>
    </source>
</evidence>
<sequence>MTEITQQPTSSNDQATVWIVDDDASIRWVLEAALEEKPYRVKLFDSPGLALKHIKSAPPTVIVTDIRMPDMDGMTFMEAVHDVDAGIPVIIMTAHADLTTAVRSYQSKAFEYLPKPFDIDEAITLIERAIKRQLSGGRVVKQRAVSSNKQPLNIIGGAPAMQEVFRIIGRVSQLDVTVLITGETGTGKELIAQALHELSPRADQPFVALNTAAIPRELLESELFGHEKGAFTGAHSQRIGRFEQANGGTLFLDEIGDMPVDLQTRLLRVLNDGSFYRVGGRNPIHAKVRIVAATHQNMEQLVREGRFREDLLYRLNIIRIKIPALRERAEDIPLLLKFYMAKEAKGLGLEEKHFDKEVENFLSRLPWPGNVRQLRSLCTWLTIMAPDKLVRMEDLPLEFRQGPAQVVSGDDHEDWPVLLRQWADQFLASGQEGLHTTAEPMFERVLIESALQASQFHRQNAAKLLGWGRNTLTRKSQALGLE</sequence>
<dbReference type="Pfam" id="PF25601">
    <property type="entry name" value="AAA_lid_14"/>
    <property type="match status" value="1"/>
</dbReference>
<evidence type="ECO:0000256" key="5">
    <source>
        <dbReference type="ARBA" id="ARBA00022553"/>
    </source>
</evidence>
<dbReference type="EMBL" id="CP002776">
    <property type="protein sequence ID" value="AEG31445.1"/>
    <property type="molecule type" value="Genomic_DNA"/>
</dbReference>
<evidence type="ECO:0000256" key="8">
    <source>
        <dbReference type="ARBA" id="ARBA00023012"/>
    </source>
</evidence>
<dbReference type="InterPro" id="IPR058031">
    <property type="entry name" value="AAA_lid_NorR"/>
</dbReference>
<evidence type="ECO:0000256" key="1">
    <source>
        <dbReference type="ARBA" id="ARBA00004496"/>
    </source>
</evidence>
<dbReference type="InterPro" id="IPR002197">
    <property type="entry name" value="HTH_Fis"/>
</dbReference>
<dbReference type="GO" id="GO:0005524">
    <property type="term" value="F:ATP binding"/>
    <property type="evidence" value="ECO:0007669"/>
    <property type="project" value="UniProtKB-KW"/>
</dbReference>
<evidence type="ECO:0000256" key="10">
    <source>
        <dbReference type="ARBA" id="ARBA00023125"/>
    </source>
</evidence>
<dbReference type="PROSITE" id="PS50110">
    <property type="entry name" value="RESPONSE_REGULATORY"/>
    <property type="match status" value="1"/>
</dbReference>
<dbReference type="GO" id="GO:0005737">
    <property type="term" value="C:cytoplasm"/>
    <property type="evidence" value="ECO:0007669"/>
    <property type="project" value="UniProtKB-SubCell"/>
</dbReference>
<evidence type="ECO:0000256" key="15">
    <source>
        <dbReference type="RuleBase" id="RU365013"/>
    </source>
</evidence>
<dbReference type="GO" id="GO:0006355">
    <property type="term" value="P:regulation of DNA-templated transcription"/>
    <property type="evidence" value="ECO:0007669"/>
    <property type="project" value="InterPro"/>
</dbReference>
<dbReference type="SUPFAM" id="SSF52172">
    <property type="entry name" value="CheY-like"/>
    <property type="match status" value="1"/>
</dbReference>
<organism evidence="18 19">
    <name type="scientific">Thiomicrospira cyclica (strain DSM 14477 / JCM 11371 / ALM1)</name>
    <name type="common">Thioalkalimicrobium cyclicum</name>
    <dbReference type="NCBI Taxonomy" id="717773"/>
    <lineage>
        <taxon>Bacteria</taxon>
        <taxon>Pseudomonadati</taxon>
        <taxon>Pseudomonadota</taxon>
        <taxon>Gammaproteobacteria</taxon>
        <taxon>Thiotrichales</taxon>
        <taxon>Piscirickettsiaceae</taxon>
        <taxon>Thiomicrospira</taxon>
    </lineage>
</organism>
<dbReference type="PROSITE" id="PS50045">
    <property type="entry name" value="SIGMA54_INTERACT_4"/>
    <property type="match status" value="1"/>
</dbReference>
<dbReference type="eggNOG" id="COG2204">
    <property type="taxonomic scope" value="Bacteria"/>
</dbReference>
<evidence type="ECO:0000256" key="2">
    <source>
        <dbReference type="ARBA" id="ARBA00019059"/>
    </source>
</evidence>
<dbReference type="STRING" id="717773.Thicy_0673"/>
<dbReference type="NCBIfam" id="NF008176">
    <property type="entry name" value="PRK10923.1"/>
    <property type="match status" value="1"/>
</dbReference>
<evidence type="ECO:0000256" key="6">
    <source>
        <dbReference type="ARBA" id="ARBA00022741"/>
    </source>
</evidence>
<evidence type="ECO:0000256" key="3">
    <source>
        <dbReference type="ARBA" id="ARBA00022490"/>
    </source>
</evidence>
<dbReference type="AlphaFoldDB" id="F6DC59"/>
<dbReference type="InterPro" id="IPR025943">
    <property type="entry name" value="Sigma_54_int_dom_ATP-bd_2"/>
</dbReference>
<dbReference type="SMART" id="SM00382">
    <property type="entry name" value="AAA"/>
    <property type="match status" value="1"/>
</dbReference>
<keyword evidence="6 15" id="KW-0547">Nucleotide-binding</keyword>
<evidence type="ECO:0000256" key="7">
    <source>
        <dbReference type="ARBA" id="ARBA00022840"/>
    </source>
</evidence>
<keyword evidence="8 15" id="KW-0902">Two-component regulatory system</keyword>
<dbReference type="Gene3D" id="1.10.8.60">
    <property type="match status" value="1"/>
</dbReference>
<evidence type="ECO:0000313" key="18">
    <source>
        <dbReference type="EMBL" id="AEG31445.1"/>
    </source>
</evidence>
<comment type="subcellular location">
    <subcellularLocation>
        <location evidence="1 15">Cytoplasm</location>
    </subcellularLocation>
</comment>
<feature type="modified residue" description="4-aspartylphosphate" evidence="14">
    <location>
        <position position="65"/>
    </location>
</feature>
<evidence type="ECO:0000256" key="12">
    <source>
        <dbReference type="ARBA" id="ARBA00023163"/>
    </source>
</evidence>
<protein>
    <recommendedName>
        <fullName evidence="2 15">DNA-binding transcriptional regulator NtrC</fullName>
    </recommendedName>
    <alternativeName>
        <fullName evidence="15">Nitrogen regulation protein NR(I)</fullName>
    </alternativeName>
</protein>
<keyword evidence="19" id="KW-1185">Reference proteome</keyword>
<dbReference type="OrthoDB" id="5297379at2"/>
<dbReference type="InterPro" id="IPR025662">
    <property type="entry name" value="Sigma_54_int_dom_ATP-bd_1"/>
</dbReference>
<evidence type="ECO:0000256" key="14">
    <source>
        <dbReference type="PROSITE-ProRule" id="PRU00169"/>
    </source>
</evidence>
<dbReference type="InterPro" id="IPR010114">
    <property type="entry name" value="Transcript_reg_NtrC"/>
</dbReference>
<dbReference type="InterPro" id="IPR011006">
    <property type="entry name" value="CheY-like_superfamily"/>
</dbReference>
<dbReference type="PRINTS" id="PR01590">
    <property type="entry name" value="HTHFIS"/>
</dbReference>
<dbReference type="InterPro" id="IPR027417">
    <property type="entry name" value="P-loop_NTPase"/>
</dbReference>
<dbReference type="Gene3D" id="3.40.50.2300">
    <property type="match status" value="1"/>
</dbReference>
<keyword evidence="11 15" id="KW-0010">Activator</keyword>
<keyword evidence="9 15" id="KW-0805">Transcription regulation</keyword>
<evidence type="ECO:0000313" key="19">
    <source>
        <dbReference type="Proteomes" id="UP000009232"/>
    </source>
</evidence>
<keyword evidence="10 15" id="KW-0238">DNA-binding</keyword>
<dbReference type="SUPFAM" id="SSF46689">
    <property type="entry name" value="Homeodomain-like"/>
    <property type="match status" value="1"/>
</dbReference>
<evidence type="ECO:0000259" key="17">
    <source>
        <dbReference type="PROSITE" id="PS50110"/>
    </source>
</evidence>
<evidence type="ECO:0000256" key="9">
    <source>
        <dbReference type="ARBA" id="ARBA00023015"/>
    </source>
</evidence>
<dbReference type="CDD" id="cd00009">
    <property type="entry name" value="AAA"/>
    <property type="match status" value="1"/>
</dbReference>
<keyword evidence="5 14" id="KW-0597">Phosphoprotein</keyword>
<reference evidence="18 19" key="1">
    <citation type="submission" date="2011-05" db="EMBL/GenBank/DDBJ databases">
        <title>Complete sequence of Thioalkalimicrobium cyclicum ALM1.</title>
        <authorList>
            <consortium name="US DOE Joint Genome Institute"/>
            <person name="Lucas S."/>
            <person name="Han J."/>
            <person name="Lapidus A."/>
            <person name="Cheng J.-F."/>
            <person name="Goodwin L."/>
            <person name="Pitluck S."/>
            <person name="Peters L."/>
            <person name="Mikhailova N."/>
            <person name="Davenport K."/>
            <person name="Han C."/>
            <person name="Tapia R."/>
            <person name="Land M."/>
            <person name="Hauser L."/>
            <person name="Kyrpides N."/>
            <person name="Ivanova N."/>
            <person name="Pagani I."/>
            <person name="Kappler U."/>
            <person name="Woyke T."/>
        </authorList>
    </citation>
    <scope>NUCLEOTIDE SEQUENCE [LARGE SCALE GENOMIC DNA]</scope>
    <source>
        <strain evidence="19">DSM 14477 / JCM 11371 / ALM1</strain>
    </source>
</reference>
<evidence type="ECO:0000256" key="11">
    <source>
        <dbReference type="ARBA" id="ARBA00023159"/>
    </source>
</evidence>
<gene>
    <name evidence="15" type="primary">ntrC</name>
    <name evidence="18" type="ordered locus">Thicy_0673</name>
</gene>
<comment type="function">
    <text evidence="15">Member of the two-component regulatory system NtrB/NtrC, which controls expression of the nitrogen-regulated (ntr) genes in response to nitrogen limitation. Phosphorylated NtrC binds directly to DNA and stimulates the formation of open promoter-sigma54-RNA polymerase complexes.</text>
</comment>
<dbReference type="HOGENOM" id="CLU_000445_0_1_6"/>
<dbReference type="PANTHER" id="PTHR32071">
    <property type="entry name" value="TRANSCRIPTIONAL REGULATORY PROTEIN"/>
    <property type="match status" value="1"/>
</dbReference>
<keyword evidence="12 15" id="KW-0804">Transcription</keyword>
<dbReference type="GO" id="GO:0043565">
    <property type="term" value="F:sequence-specific DNA binding"/>
    <property type="evidence" value="ECO:0007669"/>
    <property type="project" value="InterPro"/>
</dbReference>
<dbReference type="Pfam" id="PF02954">
    <property type="entry name" value="HTH_8"/>
    <property type="match status" value="1"/>
</dbReference>
<dbReference type="InterPro" id="IPR003593">
    <property type="entry name" value="AAA+_ATPase"/>
</dbReference>
<dbReference type="Pfam" id="PF00158">
    <property type="entry name" value="Sigma54_activat"/>
    <property type="match status" value="1"/>
</dbReference>
<dbReference type="PROSITE" id="PS00676">
    <property type="entry name" value="SIGMA54_INTERACT_2"/>
    <property type="match status" value="1"/>
</dbReference>
<dbReference type="RefSeq" id="WP_013835224.1">
    <property type="nucleotide sequence ID" value="NC_015581.1"/>
</dbReference>
<dbReference type="KEGG" id="tcy:Thicy_0673"/>
<dbReference type="InterPro" id="IPR001789">
    <property type="entry name" value="Sig_transdc_resp-reg_receiver"/>
</dbReference>
<evidence type="ECO:0000256" key="4">
    <source>
        <dbReference type="ARBA" id="ARBA00022491"/>
    </source>
</evidence>
<keyword evidence="4 15" id="KW-0678">Repressor</keyword>
<dbReference type="Pfam" id="PF00072">
    <property type="entry name" value="Response_reg"/>
    <property type="match status" value="1"/>
</dbReference>
<feature type="domain" description="Sigma-54 factor interaction" evidence="16">
    <location>
        <begin position="154"/>
        <end position="383"/>
    </location>
</feature>
<dbReference type="PROSITE" id="PS00675">
    <property type="entry name" value="SIGMA54_INTERACT_1"/>
    <property type="match status" value="1"/>
</dbReference>
<dbReference type="Gene3D" id="1.10.10.60">
    <property type="entry name" value="Homeodomain-like"/>
    <property type="match status" value="1"/>
</dbReference>
<keyword evidence="7 15" id="KW-0067">ATP-binding</keyword>
<dbReference type="FunFam" id="3.40.50.300:FF:000006">
    <property type="entry name" value="DNA-binding transcriptional regulator NtrC"/>
    <property type="match status" value="1"/>
</dbReference>
<dbReference type="SMART" id="SM00448">
    <property type="entry name" value="REC"/>
    <property type="match status" value="1"/>
</dbReference>
<dbReference type="NCBIfam" id="TIGR01818">
    <property type="entry name" value="ntrC"/>
    <property type="match status" value="1"/>
</dbReference>
<dbReference type="SUPFAM" id="SSF52540">
    <property type="entry name" value="P-loop containing nucleoside triphosphate hydrolases"/>
    <property type="match status" value="1"/>
</dbReference>
<accession>F6DC59</accession>